<evidence type="ECO:0000256" key="6">
    <source>
        <dbReference type="SAM" id="Phobius"/>
    </source>
</evidence>
<sequence length="311" mass="33812">MNPAILAMACVALLLAAGGVWLWQDAVTRGRRQATQAFVERQLGSTVQAAAAESEHRWMLQARPARGLAGRWNNLLLRAGVDAGPRFYLPLAAALVALPLAVWLLSGPLGAVVALLLAVAAAAFHLWLKADKRRRKMVKQLPGFIDALVRLVTIGNALGSAFHTAAPLAEAPLLEVLERANQLHRAGMELDQALFHAARLYRIQELELVGAVIGVALRFGGRSDMVLERMAGFMRDLQQAREELHAMSAEVRLSAWILALLPVGVAGFIIIFNNALFMGMWNDTTGRAMLLGAVLLQLAGSYWLYRMAKSV</sequence>
<name>A0ABP8H5Q3_9BURK</name>
<feature type="transmembrane region" description="Helical" evidence="6">
    <location>
        <begin position="253"/>
        <end position="276"/>
    </location>
</feature>
<dbReference type="PANTHER" id="PTHR35007:SF1">
    <property type="entry name" value="PILUS ASSEMBLY PROTEIN"/>
    <property type="match status" value="1"/>
</dbReference>
<evidence type="ECO:0000256" key="3">
    <source>
        <dbReference type="ARBA" id="ARBA00022692"/>
    </source>
</evidence>
<organism evidence="8 9">
    <name type="scientific">Pigmentiphaga soli</name>
    <dbReference type="NCBI Taxonomy" id="1007095"/>
    <lineage>
        <taxon>Bacteria</taxon>
        <taxon>Pseudomonadati</taxon>
        <taxon>Pseudomonadota</taxon>
        <taxon>Betaproteobacteria</taxon>
        <taxon>Burkholderiales</taxon>
        <taxon>Alcaligenaceae</taxon>
        <taxon>Pigmentiphaga</taxon>
    </lineage>
</organism>
<evidence type="ECO:0000256" key="4">
    <source>
        <dbReference type="ARBA" id="ARBA00022989"/>
    </source>
</evidence>
<evidence type="ECO:0000256" key="2">
    <source>
        <dbReference type="ARBA" id="ARBA00022475"/>
    </source>
</evidence>
<feature type="transmembrane region" description="Helical" evidence="6">
    <location>
        <begin position="87"/>
        <end position="105"/>
    </location>
</feature>
<evidence type="ECO:0000313" key="9">
    <source>
        <dbReference type="Proteomes" id="UP001501671"/>
    </source>
</evidence>
<dbReference type="PANTHER" id="PTHR35007">
    <property type="entry name" value="INTEGRAL MEMBRANE PROTEIN-RELATED"/>
    <property type="match status" value="1"/>
</dbReference>
<evidence type="ECO:0000259" key="7">
    <source>
        <dbReference type="Pfam" id="PF00482"/>
    </source>
</evidence>
<feature type="transmembrane region" description="Helical" evidence="6">
    <location>
        <begin position="111"/>
        <end position="128"/>
    </location>
</feature>
<protein>
    <submittedName>
        <fullName evidence="8">Type II secretion system F family protein</fullName>
    </submittedName>
</protein>
<feature type="transmembrane region" description="Helical" evidence="6">
    <location>
        <begin position="288"/>
        <end position="305"/>
    </location>
</feature>
<dbReference type="InterPro" id="IPR018076">
    <property type="entry name" value="T2SS_GspF_dom"/>
</dbReference>
<proteinExistence type="predicted"/>
<evidence type="ECO:0000313" key="8">
    <source>
        <dbReference type="EMBL" id="GAA4334526.1"/>
    </source>
</evidence>
<feature type="transmembrane region" description="Helical" evidence="6">
    <location>
        <begin position="6"/>
        <end position="23"/>
    </location>
</feature>
<keyword evidence="3 6" id="KW-0812">Transmembrane</keyword>
<keyword evidence="9" id="KW-1185">Reference proteome</keyword>
<reference evidence="9" key="1">
    <citation type="journal article" date="2019" name="Int. J. Syst. Evol. Microbiol.">
        <title>The Global Catalogue of Microorganisms (GCM) 10K type strain sequencing project: providing services to taxonomists for standard genome sequencing and annotation.</title>
        <authorList>
            <consortium name="The Broad Institute Genomics Platform"/>
            <consortium name="The Broad Institute Genome Sequencing Center for Infectious Disease"/>
            <person name="Wu L."/>
            <person name="Ma J."/>
        </authorList>
    </citation>
    <scope>NUCLEOTIDE SEQUENCE [LARGE SCALE GENOMIC DNA]</scope>
    <source>
        <strain evidence="9">JCM 17666</strain>
    </source>
</reference>
<feature type="domain" description="Type II secretion system protein GspF" evidence="7">
    <location>
        <begin position="144"/>
        <end position="270"/>
    </location>
</feature>
<gene>
    <name evidence="8" type="ORF">GCM10023144_26870</name>
</gene>
<evidence type="ECO:0000256" key="5">
    <source>
        <dbReference type="ARBA" id="ARBA00023136"/>
    </source>
</evidence>
<comment type="subcellular location">
    <subcellularLocation>
        <location evidence="1">Cell membrane</location>
        <topology evidence="1">Multi-pass membrane protein</topology>
    </subcellularLocation>
</comment>
<accession>A0ABP8H5Q3</accession>
<dbReference type="Proteomes" id="UP001501671">
    <property type="component" value="Unassembled WGS sequence"/>
</dbReference>
<comment type="caution">
    <text evidence="8">The sequence shown here is derived from an EMBL/GenBank/DDBJ whole genome shotgun (WGS) entry which is preliminary data.</text>
</comment>
<keyword evidence="2" id="KW-1003">Cell membrane</keyword>
<keyword evidence="5 6" id="KW-0472">Membrane</keyword>
<dbReference type="Pfam" id="PF00482">
    <property type="entry name" value="T2SSF"/>
    <property type="match status" value="1"/>
</dbReference>
<dbReference type="RefSeq" id="WP_345250278.1">
    <property type="nucleotide sequence ID" value="NZ_BAABFO010000012.1"/>
</dbReference>
<evidence type="ECO:0000256" key="1">
    <source>
        <dbReference type="ARBA" id="ARBA00004651"/>
    </source>
</evidence>
<keyword evidence="4 6" id="KW-1133">Transmembrane helix</keyword>
<dbReference type="EMBL" id="BAABFO010000012">
    <property type="protein sequence ID" value="GAA4334526.1"/>
    <property type="molecule type" value="Genomic_DNA"/>
</dbReference>